<dbReference type="RefSeq" id="WP_012041553.1">
    <property type="nucleotide sequence ID" value="NZ_JABFDP010000015.1"/>
</dbReference>
<gene>
    <name evidence="6" type="ORF">JQ619_28865</name>
</gene>
<evidence type="ECO:0000256" key="1">
    <source>
        <dbReference type="ARBA" id="ARBA00001947"/>
    </source>
</evidence>
<dbReference type="InterPro" id="IPR024087">
    <property type="entry name" value="Creatininase-like_sf"/>
</dbReference>
<proteinExistence type="inferred from homology"/>
<evidence type="ECO:0000256" key="5">
    <source>
        <dbReference type="ARBA" id="ARBA00024029"/>
    </source>
</evidence>
<comment type="similarity">
    <text evidence="5">Belongs to the creatininase superfamily.</text>
</comment>
<evidence type="ECO:0000256" key="2">
    <source>
        <dbReference type="ARBA" id="ARBA00022723"/>
    </source>
</evidence>
<evidence type="ECO:0000313" key="6">
    <source>
        <dbReference type="EMBL" id="MBR1139773.1"/>
    </source>
</evidence>
<comment type="cofactor">
    <cofactor evidence="1">
        <name>Zn(2+)</name>
        <dbReference type="ChEBI" id="CHEBI:29105"/>
    </cofactor>
</comment>
<sequence>MAATSRFWWDLSTTEFGALDTERTVAILPVGAIEQHGPHLPVKVDAAINAGILSRALELMPPHSAALVLPPLPYGKSDEHLAFPGTLTLSHETLGRVWYEIAESVHRAGVRKILFFNSHGGQPQLLDIICRDLRVKLGMLAVNTTWWQLIDISDLFAADEIRLGIHGGQIETSAMLHLAPDDVRMDRAETFISAAAAIEQEFALLGPEAAARFGWQAQDLHPAGVCGDARAASAELGRAVVERAAPRLVALVDDISRYPLSRIVAGHRSQ</sequence>
<keyword evidence="7" id="KW-1185">Reference proteome</keyword>
<accession>A0ABS5GEK7</accession>
<dbReference type="SUPFAM" id="SSF102215">
    <property type="entry name" value="Creatininase"/>
    <property type="match status" value="1"/>
</dbReference>
<keyword evidence="3" id="KW-0378">Hydrolase</keyword>
<evidence type="ECO:0000313" key="7">
    <source>
        <dbReference type="Proteomes" id="UP001314635"/>
    </source>
</evidence>
<dbReference type="PANTHER" id="PTHR35005:SF1">
    <property type="entry name" value="2-AMINO-5-FORMYLAMINO-6-RIBOSYLAMINOPYRIMIDIN-4(3H)-ONE 5'-MONOPHOSPHATE DEFORMYLASE"/>
    <property type="match status" value="1"/>
</dbReference>
<dbReference type="InterPro" id="IPR003785">
    <property type="entry name" value="Creatininase/forma_Hydrolase"/>
</dbReference>
<protein>
    <submittedName>
        <fullName evidence="6">Creatininase family protein</fullName>
    </submittedName>
</protein>
<evidence type="ECO:0000256" key="3">
    <source>
        <dbReference type="ARBA" id="ARBA00022801"/>
    </source>
</evidence>
<name>A0ABS5GEK7_9BRAD</name>
<keyword evidence="4" id="KW-0862">Zinc</keyword>
<reference evidence="7" key="1">
    <citation type="journal article" date="2021" name="ISME J.">
        <title>Evolutionary origin and ecological implication of a unique nif island in free-living Bradyrhizobium lineages.</title>
        <authorList>
            <person name="Tao J."/>
        </authorList>
    </citation>
    <scope>NUCLEOTIDE SEQUENCE [LARGE SCALE GENOMIC DNA]</scope>
    <source>
        <strain evidence="7">SZCCT0094</strain>
    </source>
</reference>
<dbReference type="Pfam" id="PF02633">
    <property type="entry name" value="Creatininase"/>
    <property type="match status" value="1"/>
</dbReference>
<evidence type="ECO:0000256" key="4">
    <source>
        <dbReference type="ARBA" id="ARBA00022833"/>
    </source>
</evidence>
<dbReference type="PANTHER" id="PTHR35005">
    <property type="entry name" value="3-DEHYDRO-SCYLLO-INOSOSE HYDROLASE"/>
    <property type="match status" value="1"/>
</dbReference>
<dbReference type="EMBL" id="JAFCLK010000033">
    <property type="protein sequence ID" value="MBR1139773.1"/>
    <property type="molecule type" value="Genomic_DNA"/>
</dbReference>
<comment type="caution">
    <text evidence="6">The sequence shown here is derived from an EMBL/GenBank/DDBJ whole genome shotgun (WGS) entry which is preliminary data.</text>
</comment>
<organism evidence="6 7">
    <name type="scientific">Bradyrhizobium denitrificans</name>
    <dbReference type="NCBI Taxonomy" id="2734912"/>
    <lineage>
        <taxon>Bacteria</taxon>
        <taxon>Pseudomonadati</taxon>
        <taxon>Pseudomonadota</taxon>
        <taxon>Alphaproteobacteria</taxon>
        <taxon>Hyphomicrobiales</taxon>
        <taxon>Nitrobacteraceae</taxon>
        <taxon>Bradyrhizobium</taxon>
    </lineage>
</organism>
<keyword evidence="2" id="KW-0479">Metal-binding</keyword>
<dbReference type="Gene3D" id="3.40.50.10310">
    <property type="entry name" value="Creatininase"/>
    <property type="match status" value="1"/>
</dbReference>
<dbReference type="Proteomes" id="UP001314635">
    <property type="component" value="Unassembled WGS sequence"/>
</dbReference>